<dbReference type="InterPro" id="IPR036803">
    <property type="entry name" value="Porphobilinogen_deaminase_C_sf"/>
</dbReference>
<comment type="pathway">
    <text evidence="2">Porphyrin-containing compound metabolism; protoporphyrin-IX biosynthesis; coproporphyrinogen-III from 5-aminolevulinate: step 2/4.</text>
</comment>
<dbReference type="NCBIfam" id="TIGR00212">
    <property type="entry name" value="hemC"/>
    <property type="match status" value="1"/>
</dbReference>
<dbReference type="InterPro" id="IPR022418">
    <property type="entry name" value="Porphobilinogen_deaminase_C"/>
</dbReference>
<keyword evidence="6 8" id="KW-0627">Porphyrin biosynthesis</keyword>
<evidence type="ECO:0000256" key="7">
    <source>
        <dbReference type="ARBA" id="ARBA00048169"/>
    </source>
</evidence>
<dbReference type="PANTHER" id="PTHR11557:SF0">
    <property type="entry name" value="PORPHOBILINOGEN DEAMINASE"/>
    <property type="match status" value="1"/>
</dbReference>
<evidence type="ECO:0000256" key="2">
    <source>
        <dbReference type="ARBA" id="ARBA00004735"/>
    </source>
</evidence>
<dbReference type="InterPro" id="IPR022419">
    <property type="entry name" value="Porphobilin_deaminase_cofac_BS"/>
</dbReference>
<dbReference type="AlphaFoldDB" id="A0A829Y5S7"/>
<dbReference type="PRINTS" id="PR00151">
    <property type="entry name" value="PORPHBDMNASE"/>
</dbReference>
<protein>
    <recommendedName>
        <fullName evidence="8">Porphobilinogen deaminase</fullName>
        <shortName evidence="8">PBG</shortName>
        <ecNumber evidence="8">2.5.1.61</ecNumber>
    </recommendedName>
    <alternativeName>
        <fullName evidence="8">Hydroxymethylbilane synthase</fullName>
        <shortName evidence="8">HMBS</shortName>
    </alternativeName>
    <alternativeName>
        <fullName evidence="8">Pre-uroporphyrinogen synthase</fullName>
    </alternativeName>
</protein>
<dbReference type="Gene3D" id="3.30.160.40">
    <property type="entry name" value="Porphobilinogen deaminase, C-terminal domain"/>
    <property type="match status" value="1"/>
</dbReference>
<comment type="function">
    <text evidence="1 8">Tetrapolymerization of the monopyrrole PBG into the hydroxymethylbilane pre-uroporphyrinogen in several discrete steps.</text>
</comment>
<feature type="domain" description="Porphobilinogen deaminase C-terminal" evidence="10">
    <location>
        <begin position="237"/>
        <end position="308"/>
    </location>
</feature>
<sequence length="323" mass="35741">MPRWLVYRIVMSISEHTLRIATRQSRLALWQAEHVAALLRNKHPGLKVELVPMTTQGDRILDRPLANIGGKGLFIKELELAMSEHRADIAVHSMKDVPSDMPPGFMLAAMLPRADPRDAFVSTHYKDFASLPQGARVGTSSLRRQCQLKNVRPDLELITLRGNVDTRLRKLDENHYDAIILAAAGLIRLGLESRITEYFKPEQSVPAVGQGIIGIECRDDDARNIAYVRALNDAQSWQCCVAERSFAQRLEGSCQSPIAGFATLSGDRLQLHGVIGSPDGKEMYRGAHIGSIDDAEAIGVRLAEELLKDGAGPLLERLRQESP</sequence>
<dbReference type="EC" id="2.5.1.61" evidence="8"/>
<evidence type="ECO:0000256" key="4">
    <source>
        <dbReference type="ARBA" id="ARBA00011245"/>
    </source>
</evidence>
<feature type="modified residue" description="S-(dipyrrolylmethanemethyl)cysteine" evidence="8">
    <location>
        <position position="254"/>
    </location>
</feature>
<evidence type="ECO:0000256" key="1">
    <source>
        <dbReference type="ARBA" id="ARBA00002869"/>
    </source>
</evidence>
<evidence type="ECO:0000313" key="11">
    <source>
        <dbReference type="EMBL" id="GFE78574.1"/>
    </source>
</evidence>
<evidence type="ECO:0000259" key="10">
    <source>
        <dbReference type="Pfam" id="PF03900"/>
    </source>
</evidence>
<dbReference type="PANTHER" id="PTHR11557">
    <property type="entry name" value="PORPHOBILINOGEN DEAMINASE"/>
    <property type="match status" value="1"/>
</dbReference>
<dbReference type="PIRSF" id="PIRSF001438">
    <property type="entry name" value="4pyrrol_synth_OHMeBilane_synth"/>
    <property type="match status" value="1"/>
</dbReference>
<accession>A0A829Y5S7</accession>
<dbReference type="SUPFAM" id="SSF54782">
    <property type="entry name" value="Porphobilinogen deaminase (hydroxymethylbilane synthase), C-terminal domain"/>
    <property type="match status" value="1"/>
</dbReference>
<comment type="subunit">
    <text evidence="4 8">Monomer.</text>
</comment>
<reference evidence="12" key="1">
    <citation type="submission" date="2020-01" db="EMBL/GenBank/DDBJ databases">
        <title>'Steroidobacter agaridevorans' sp. nov., agar-degrading bacteria isolated from rhizosphere soils.</title>
        <authorList>
            <person name="Ikenaga M."/>
            <person name="Kataoka M."/>
            <person name="Murouchi A."/>
            <person name="Katsuragi S."/>
            <person name="Sakai M."/>
        </authorList>
    </citation>
    <scope>NUCLEOTIDE SEQUENCE [LARGE SCALE GENOMIC DNA]</scope>
    <source>
        <strain evidence="12">YU21-B</strain>
    </source>
</reference>
<comment type="miscellaneous">
    <text evidence="8">The porphobilinogen subunits are added to the dipyrromethane group.</text>
</comment>
<dbReference type="FunFam" id="3.40.190.10:FF:000005">
    <property type="entry name" value="Porphobilinogen deaminase"/>
    <property type="match status" value="1"/>
</dbReference>
<gene>
    <name evidence="8 11" type="primary">hemC</name>
    <name evidence="11" type="ORF">GCM10011487_05740</name>
</gene>
<evidence type="ECO:0000313" key="12">
    <source>
        <dbReference type="Proteomes" id="UP000445000"/>
    </source>
</evidence>
<comment type="cofactor">
    <cofactor evidence="8">
        <name>dipyrromethane</name>
        <dbReference type="ChEBI" id="CHEBI:60342"/>
    </cofactor>
    <text evidence="8">Binds 1 dipyrromethane group covalently.</text>
</comment>
<dbReference type="FunFam" id="3.40.190.10:FF:000004">
    <property type="entry name" value="Porphobilinogen deaminase"/>
    <property type="match status" value="1"/>
</dbReference>
<evidence type="ECO:0000256" key="8">
    <source>
        <dbReference type="HAMAP-Rule" id="MF_00260"/>
    </source>
</evidence>
<dbReference type="Proteomes" id="UP000445000">
    <property type="component" value="Unassembled WGS sequence"/>
</dbReference>
<dbReference type="EMBL" id="BLJN01000001">
    <property type="protein sequence ID" value="GFE78574.1"/>
    <property type="molecule type" value="Genomic_DNA"/>
</dbReference>
<dbReference type="CDD" id="cd13646">
    <property type="entry name" value="PBP2_EcHMBS_like"/>
    <property type="match status" value="1"/>
</dbReference>
<proteinExistence type="inferred from homology"/>
<dbReference type="Gene3D" id="3.40.190.10">
    <property type="entry name" value="Periplasmic binding protein-like II"/>
    <property type="match status" value="2"/>
</dbReference>
<dbReference type="InterPro" id="IPR000860">
    <property type="entry name" value="HemC"/>
</dbReference>
<keyword evidence="5 8" id="KW-0808">Transferase</keyword>
<dbReference type="PROSITE" id="PS00533">
    <property type="entry name" value="PORPHOBILINOGEN_DEAM"/>
    <property type="match status" value="1"/>
</dbReference>
<organism evidence="11 12">
    <name type="scientific">Steroidobacter agaridevorans</name>
    <dbReference type="NCBI Taxonomy" id="2695856"/>
    <lineage>
        <taxon>Bacteria</taxon>
        <taxon>Pseudomonadati</taxon>
        <taxon>Pseudomonadota</taxon>
        <taxon>Gammaproteobacteria</taxon>
        <taxon>Steroidobacterales</taxon>
        <taxon>Steroidobacteraceae</taxon>
        <taxon>Steroidobacter</taxon>
    </lineage>
</organism>
<feature type="domain" description="Porphobilinogen deaminase N-terminal" evidence="9">
    <location>
        <begin position="18"/>
        <end position="223"/>
    </location>
</feature>
<dbReference type="Pfam" id="PF03900">
    <property type="entry name" value="Porphobil_deamC"/>
    <property type="match status" value="1"/>
</dbReference>
<evidence type="ECO:0000256" key="6">
    <source>
        <dbReference type="ARBA" id="ARBA00023244"/>
    </source>
</evidence>
<dbReference type="GO" id="GO:0006782">
    <property type="term" value="P:protoporphyrinogen IX biosynthetic process"/>
    <property type="evidence" value="ECO:0007669"/>
    <property type="project" value="UniProtKB-UniRule"/>
</dbReference>
<evidence type="ECO:0000256" key="3">
    <source>
        <dbReference type="ARBA" id="ARBA00005638"/>
    </source>
</evidence>
<evidence type="ECO:0000259" key="9">
    <source>
        <dbReference type="Pfam" id="PF01379"/>
    </source>
</evidence>
<keyword evidence="12" id="KW-1185">Reference proteome</keyword>
<dbReference type="UniPathway" id="UPA00251">
    <property type="reaction ID" value="UER00319"/>
</dbReference>
<dbReference type="InterPro" id="IPR022417">
    <property type="entry name" value="Porphobilin_deaminase_N"/>
</dbReference>
<comment type="caution">
    <text evidence="11">The sequence shown here is derived from an EMBL/GenBank/DDBJ whole genome shotgun (WGS) entry which is preliminary data.</text>
</comment>
<dbReference type="SUPFAM" id="SSF53850">
    <property type="entry name" value="Periplasmic binding protein-like II"/>
    <property type="match status" value="1"/>
</dbReference>
<dbReference type="GO" id="GO:0005737">
    <property type="term" value="C:cytoplasm"/>
    <property type="evidence" value="ECO:0007669"/>
    <property type="project" value="UniProtKB-UniRule"/>
</dbReference>
<evidence type="ECO:0000256" key="5">
    <source>
        <dbReference type="ARBA" id="ARBA00022679"/>
    </source>
</evidence>
<name>A0A829Y5S7_9GAMM</name>
<dbReference type="Pfam" id="PF01379">
    <property type="entry name" value="Porphobil_deam"/>
    <property type="match status" value="1"/>
</dbReference>
<dbReference type="HAMAP" id="MF_00260">
    <property type="entry name" value="Porphobil_deam"/>
    <property type="match status" value="1"/>
</dbReference>
<dbReference type="GO" id="GO:0004418">
    <property type="term" value="F:hydroxymethylbilane synthase activity"/>
    <property type="evidence" value="ECO:0007669"/>
    <property type="project" value="UniProtKB-UniRule"/>
</dbReference>
<comment type="similarity">
    <text evidence="3 8">Belongs to the HMBS family.</text>
</comment>
<comment type="catalytic activity">
    <reaction evidence="7 8">
        <text>4 porphobilinogen + H2O = hydroxymethylbilane + 4 NH4(+)</text>
        <dbReference type="Rhea" id="RHEA:13185"/>
        <dbReference type="ChEBI" id="CHEBI:15377"/>
        <dbReference type="ChEBI" id="CHEBI:28938"/>
        <dbReference type="ChEBI" id="CHEBI:57845"/>
        <dbReference type="ChEBI" id="CHEBI:58126"/>
        <dbReference type="EC" id="2.5.1.61"/>
    </reaction>
</comment>